<dbReference type="EMBL" id="CM042017">
    <property type="protein sequence ID" value="KAI3691496.1"/>
    <property type="molecule type" value="Genomic_DNA"/>
</dbReference>
<evidence type="ECO:0000313" key="2">
    <source>
        <dbReference type="Proteomes" id="UP001055811"/>
    </source>
</evidence>
<protein>
    <submittedName>
        <fullName evidence="1">Uncharacterized protein</fullName>
    </submittedName>
</protein>
<proteinExistence type="predicted"/>
<reference evidence="2" key="1">
    <citation type="journal article" date="2022" name="Mol. Ecol. Resour.">
        <title>The genomes of chicory, endive, great burdock and yacon provide insights into Asteraceae palaeo-polyploidization history and plant inulin production.</title>
        <authorList>
            <person name="Fan W."/>
            <person name="Wang S."/>
            <person name="Wang H."/>
            <person name="Wang A."/>
            <person name="Jiang F."/>
            <person name="Liu H."/>
            <person name="Zhao H."/>
            <person name="Xu D."/>
            <person name="Zhang Y."/>
        </authorList>
    </citation>
    <scope>NUCLEOTIDE SEQUENCE [LARGE SCALE GENOMIC DNA]</scope>
    <source>
        <strain evidence="2">cv. Punajuju</strain>
    </source>
</reference>
<evidence type="ECO:0000313" key="1">
    <source>
        <dbReference type="EMBL" id="KAI3691496.1"/>
    </source>
</evidence>
<keyword evidence="2" id="KW-1185">Reference proteome</keyword>
<comment type="caution">
    <text evidence="1">The sequence shown here is derived from an EMBL/GenBank/DDBJ whole genome shotgun (WGS) entry which is preliminary data.</text>
</comment>
<dbReference type="Proteomes" id="UP001055811">
    <property type="component" value="Linkage Group LG09"/>
</dbReference>
<reference evidence="1 2" key="2">
    <citation type="journal article" date="2022" name="Mol. Ecol. Resour.">
        <title>The genomes of chicory, endive, great burdock and yacon provide insights into Asteraceae paleo-polyploidization history and plant inulin production.</title>
        <authorList>
            <person name="Fan W."/>
            <person name="Wang S."/>
            <person name="Wang H."/>
            <person name="Wang A."/>
            <person name="Jiang F."/>
            <person name="Liu H."/>
            <person name="Zhao H."/>
            <person name="Xu D."/>
            <person name="Zhang Y."/>
        </authorList>
    </citation>
    <scope>NUCLEOTIDE SEQUENCE [LARGE SCALE GENOMIC DNA]</scope>
    <source>
        <strain evidence="2">cv. Punajuju</strain>
        <tissue evidence="1">Leaves</tissue>
    </source>
</reference>
<gene>
    <name evidence="1" type="ORF">L2E82_49858</name>
</gene>
<name>A0ACB8Z299_CICIN</name>
<sequence length="743" mass="84140">MNFCPNAHIPKVVRFNIIWIVTGYLLQPKDSVVAIGRVHSPAKRIPVSIRIEISGEKGKPRSIKRLSNIAIIIIIIIMWLFYLISFPLTLGMVVLTLKYFAGPDVPRYVFFTVGYTWFCSISIIILVPADISSTIIGHDNGGISFFWSWSYWSTFLLTWLVVPLIQGFEDAGDFTVRERLKTSIHVNLVFYLILGLIGIFGLILLIMMRNDWSGGVLGLAMACSNTFGLVTGAFLLGFGLSEIPKTIWRNADWTTRQKVLSHKIAKMAVKLDVAHQELSKVIVVAQETSKQMSKRDPFRPYMNIIDDMIYEMLQEDPSFKPQGGRLGENDMDYDTDEKTMATLRRNLRGAREEYYRCKSQYLTYVIEALKLEDTIKNYEQRDENRWKFVSSFRPKRSGTLGSYLDKMELIWRCIVWRQLQKLFAVILGSMSAAILLAEATLLPSGVDLSVFSLLINSLGTEDTLVQVIAFVPLFYMCICTYYSLFKIGMLMFYSFTPSHTSPVSLLMICSMVARYAPPISYNFLNLIRLDGKKKTIFEQRMGNIDNAVPFFGKGFNKLYPLIMVVYTILVASGFFHNIINFIGKWKRIALQNEDDDLDGVDPSGLIILQKERDWLEQGHKIGEEAVPFARDFSDTITDMESGNSSMGRYAAKSKAASTSLLSNKNENESSSRHQRSREAMSSKYAAIREQTRQTSDDNISSTKVSLLDANTISGSPSSSSKLSSTWSSMKSGLQNWKMRSSIN</sequence>
<organism evidence="1 2">
    <name type="scientific">Cichorium intybus</name>
    <name type="common">Chicory</name>
    <dbReference type="NCBI Taxonomy" id="13427"/>
    <lineage>
        <taxon>Eukaryota</taxon>
        <taxon>Viridiplantae</taxon>
        <taxon>Streptophyta</taxon>
        <taxon>Embryophyta</taxon>
        <taxon>Tracheophyta</taxon>
        <taxon>Spermatophyta</taxon>
        <taxon>Magnoliopsida</taxon>
        <taxon>eudicotyledons</taxon>
        <taxon>Gunneridae</taxon>
        <taxon>Pentapetalae</taxon>
        <taxon>asterids</taxon>
        <taxon>campanulids</taxon>
        <taxon>Asterales</taxon>
        <taxon>Asteraceae</taxon>
        <taxon>Cichorioideae</taxon>
        <taxon>Cichorieae</taxon>
        <taxon>Cichoriinae</taxon>
        <taxon>Cichorium</taxon>
    </lineage>
</organism>
<accession>A0ACB8Z299</accession>